<dbReference type="SUPFAM" id="SSF53756">
    <property type="entry name" value="UDP-Glycosyltransferase/glycogen phosphorylase"/>
    <property type="match status" value="1"/>
</dbReference>
<evidence type="ECO:0000256" key="3">
    <source>
        <dbReference type="ARBA" id="ARBA00051296"/>
    </source>
</evidence>
<gene>
    <name evidence="7" type="ORF">Cgig2_025910</name>
</gene>
<protein>
    <recommendedName>
        <fullName evidence="5">Glycosyltransferase</fullName>
        <ecNumber evidence="5">2.4.1.-</ecNumber>
    </recommendedName>
</protein>
<dbReference type="Pfam" id="PF26168">
    <property type="entry name" value="Glyco_transf_N"/>
    <property type="match status" value="1"/>
</dbReference>
<evidence type="ECO:0000256" key="4">
    <source>
        <dbReference type="RuleBase" id="RU003718"/>
    </source>
</evidence>
<dbReference type="GO" id="GO:0050404">
    <property type="term" value="F:zeatin O-beta-D-xylosyltransferase activity"/>
    <property type="evidence" value="ECO:0007669"/>
    <property type="project" value="UniProtKB-ARBA"/>
</dbReference>
<dbReference type="EC" id="2.4.1.-" evidence="5"/>
<dbReference type="Proteomes" id="UP001153076">
    <property type="component" value="Unassembled WGS sequence"/>
</dbReference>
<dbReference type="InterPro" id="IPR035595">
    <property type="entry name" value="UDP_glycos_trans_CS"/>
</dbReference>
<dbReference type="CDD" id="cd03784">
    <property type="entry name" value="GT1_Gtf-like"/>
    <property type="match status" value="1"/>
</dbReference>
<keyword evidence="8" id="KW-1185">Reference proteome</keyword>
<evidence type="ECO:0000259" key="6">
    <source>
        <dbReference type="Pfam" id="PF26168"/>
    </source>
</evidence>
<keyword evidence="4" id="KW-0328">Glycosyltransferase</keyword>
<dbReference type="InterPro" id="IPR002213">
    <property type="entry name" value="UDP_glucos_trans"/>
</dbReference>
<dbReference type="FunFam" id="3.40.50.2000:FF:000060">
    <property type="entry name" value="Glycosyltransferase"/>
    <property type="match status" value="1"/>
</dbReference>
<evidence type="ECO:0000256" key="5">
    <source>
        <dbReference type="RuleBase" id="RU362057"/>
    </source>
</evidence>
<comment type="caution">
    <text evidence="7">The sequence shown here is derived from an EMBL/GenBank/DDBJ whole genome shotgun (WGS) entry which is preliminary data.</text>
</comment>
<dbReference type="InterPro" id="IPR058980">
    <property type="entry name" value="Glyco_transf_N"/>
</dbReference>
<dbReference type="EMBL" id="JAKOGI010000319">
    <property type="protein sequence ID" value="KAJ8437063.1"/>
    <property type="molecule type" value="Genomic_DNA"/>
</dbReference>
<evidence type="ECO:0000313" key="7">
    <source>
        <dbReference type="EMBL" id="KAJ8437063.1"/>
    </source>
</evidence>
<evidence type="ECO:0000256" key="1">
    <source>
        <dbReference type="ARBA" id="ARBA00009995"/>
    </source>
</evidence>
<accession>A0A9Q1K5C7</accession>
<name>A0A9Q1K5C7_9CARY</name>
<organism evidence="7 8">
    <name type="scientific">Carnegiea gigantea</name>
    <dbReference type="NCBI Taxonomy" id="171969"/>
    <lineage>
        <taxon>Eukaryota</taxon>
        <taxon>Viridiplantae</taxon>
        <taxon>Streptophyta</taxon>
        <taxon>Embryophyta</taxon>
        <taxon>Tracheophyta</taxon>
        <taxon>Spermatophyta</taxon>
        <taxon>Magnoliopsida</taxon>
        <taxon>eudicotyledons</taxon>
        <taxon>Gunneridae</taxon>
        <taxon>Pentapetalae</taxon>
        <taxon>Caryophyllales</taxon>
        <taxon>Cactineae</taxon>
        <taxon>Cactaceae</taxon>
        <taxon>Cactoideae</taxon>
        <taxon>Echinocereeae</taxon>
        <taxon>Carnegiea</taxon>
    </lineage>
</organism>
<proteinExistence type="inferred from homology"/>
<dbReference type="Gene3D" id="3.40.50.2000">
    <property type="entry name" value="Glycogen Phosphorylase B"/>
    <property type="match status" value="2"/>
</dbReference>
<dbReference type="AlphaFoldDB" id="A0A9Q1K5C7"/>
<feature type="domain" description="Glycosyltransferase N-terminal" evidence="6">
    <location>
        <begin position="20"/>
        <end position="254"/>
    </location>
</feature>
<dbReference type="Pfam" id="PF00201">
    <property type="entry name" value="UDPGT"/>
    <property type="match status" value="1"/>
</dbReference>
<comment type="similarity">
    <text evidence="1 4">Belongs to the UDP-glycosyltransferase family.</text>
</comment>
<reference evidence="7" key="1">
    <citation type="submission" date="2022-04" db="EMBL/GenBank/DDBJ databases">
        <title>Carnegiea gigantea Genome sequencing and assembly v2.</title>
        <authorList>
            <person name="Copetti D."/>
            <person name="Sanderson M.J."/>
            <person name="Burquez A."/>
            <person name="Wojciechowski M.F."/>
        </authorList>
    </citation>
    <scope>NUCLEOTIDE SEQUENCE</scope>
    <source>
        <strain evidence="7">SGP5-SGP5p</strain>
        <tissue evidence="7">Aerial part</tissue>
    </source>
</reference>
<dbReference type="PANTHER" id="PTHR48044">
    <property type="entry name" value="GLYCOSYLTRANSFERASE"/>
    <property type="match status" value="1"/>
</dbReference>
<comment type="catalytic activity">
    <reaction evidence="3">
        <text>a 3'-hydro-2'-hydroxy-beta-oxodihydrochalcone + UDP-alpha-D-glucose = a 3'-(beta-D-glucopyranosyl)-2'-hydroxy-beta-oxodihydrochalcone + UDP + H(+)</text>
        <dbReference type="Rhea" id="RHEA:51504"/>
        <dbReference type="ChEBI" id="CHEBI:15378"/>
        <dbReference type="ChEBI" id="CHEBI:58223"/>
        <dbReference type="ChEBI" id="CHEBI:58885"/>
        <dbReference type="ChEBI" id="CHEBI:142482"/>
        <dbReference type="ChEBI" id="CHEBI:142483"/>
        <dbReference type="EC" id="2.4.1.360"/>
    </reaction>
    <physiologicalReaction direction="left-to-right" evidence="3">
        <dbReference type="Rhea" id="RHEA:51505"/>
    </physiologicalReaction>
</comment>
<dbReference type="GO" id="GO:0009690">
    <property type="term" value="P:cytokinin metabolic process"/>
    <property type="evidence" value="ECO:0007669"/>
    <property type="project" value="UniProtKB-ARBA"/>
</dbReference>
<dbReference type="GO" id="GO:0120514">
    <property type="term" value="F:2-hydroxyflavanone C-glucosyltransferase activity"/>
    <property type="evidence" value="ECO:0007669"/>
    <property type="project" value="UniProtKB-EC"/>
</dbReference>
<evidence type="ECO:0000313" key="8">
    <source>
        <dbReference type="Proteomes" id="UP001153076"/>
    </source>
</evidence>
<dbReference type="FunFam" id="3.40.50.2000:FF:000238">
    <property type="entry name" value="Glycosyltransferase"/>
    <property type="match status" value="1"/>
</dbReference>
<dbReference type="PANTHER" id="PTHR48044:SF22">
    <property type="entry name" value="GLYCOSYLTRANSFERASE"/>
    <property type="match status" value="1"/>
</dbReference>
<dbReference type="OrthoDB" id="5835829at2759"/>
<dbReference type="PROSITE" id="PS00375">
    <property type="entry name" value="UDPGT"/>
    <property type="match status" value="1"/>
</dbReference>
<sequence>MACQRSETGNENGFKNQPTVVVVIPLPAQGHITPILHLSRHIASYQIPVHFVGSATHNRQAKVRVHGLDQPNSTNIIFHDLIELLPLSFPALTPSGMSNNFPMHLQRLFQALSYILRHPVSQLLRTLSAKFRRVVIIHDSLMASAVQDVESIPNAESYTFHTSSAFTIFFTIWESLVEKPFALGPNIPKNVPSHKGWACPEFDKFLAKQYKLMSLSSGRLYNTCKALEGKYMDLLAKLPVNENKKLYAIGPITPLKKTSKTSSKTRHYSLDWLDEQEKDSVIYVSFGTTISMKDEQIRELAIGLEKSEQKFIWILREADKVNIFEEENEGGIRRGHDQLPEGFEDRVRNRGIVVRDWAPQTEILGHPATGGFVSHCGWNSCIESMTMGVPIAAWPMHSDQPKNSFLITEVVRVGLVVKDWANHKHDQVVKSSVVENAVRKLMSSSQGKEIRKKAAELGVAVRASTAEGVKCLYMLYISPYADEAAVSSV</sequence>
<evidence type="ECO:0000256" key="2">
    <source>
        <dbReference type="ARBA" id="ARBA00022679"/>
    </source>
</evidence>
<keyword evidence="2 4" id="KW-0808">Transferase</keyword>